<dbReference type="GO" id="GO:0043541">
    <property type="term" value="C:UDP-N-acetylglucosamine transferase complex"/>
    <property type="evidence" value="ECO:0007669"/>
    <property type="project" value="TreeGrafter"/>
</dbReference>
<sequence>MGKRREVIMTVGTTKFDKLVAGVDSESVKSALVRRGFSHLQIHIQIPLSDLSEQETEVDHLKAASLVITHAGSESIFETLRLSKPLIVVGNEGLMAKDRTTIKLSWNKSSPTESTSSLFVGPTC</sequence>
<reference evidence="2" key="1">
    <citation type="submission" date="2022-08" db="EMBL/GenBank/DDBJ databases">
        <authorList>
            <person name="Marques A."/>
        </authorList>
    </citation>
    <scope>NUCLEOTIDE SEQUENCE</scope>
    <source>
        <strain evidence="2">RhyPub2mFocal</strain>
        <tissue evidence="2">Leaves</tissue>
    </source>
</reference>
<proteinExistence type="predicted"/>
<dbReference type="PANTHER" id="PTHR47043">
    <property type="entry name" value="UDP-N-ACETYLGLUCOSAMINE TRANSFERASE SUBUNIT ALG13"/>
    <property type="match status" value="1"/>
</dbReference>
<accession>A0AAV8ETR3</accession>
<feature type="domain" description="Glycosyl transferase family 28 C-terminal" evidence="1">
    <location>
        <begin position="8"/>
        <end position="93"/>
    </location>
</feature>
<evidence type="ECO:0000313" key="3">
    <source>
        <dbReference type="Proteomes" id="UP001140206"/>
    </source>
</evidence>
<organism evidence="2 3">
    <name type="scientific">Rhynchospora pubera</name>
    <dbReference type="NCBI Taxonomy" id="906938"/>
    <lineage>
        <taxon>Eukaryota</taxon>
        <taxon>Viridiplantae</taxon>
        <taxon>Streptophyta</taxon>
        <taxon>Embryophyta</taxon>
        <taxon>Tracheophyta</taxon>
        <taxon>Spermatophyta</taxon>
        <taxon>Magnoliopsida</taxon>
        <taxon>Liliopsida</taxon>
        <taxon>Poales</taxon>
        <taxon>Cyperaceae</taxon>
        <taxon>Cyperoideae</taxon>
        <taxon>Rhynchosporeae</taxon>
        <taxon>Rhynchospora</taxon>
    </lineage>
</organism>
<evidence type="ECO:0000259" key="1">
    <source>
        <dbReference type="Pfam" id="PF04101"/>
    </source>
</evidence>
<dbReference type="Pfam" id="PF04101">
    <property type="entry name" value="Glyco_tran_28_C"/>
    <property type="match status" value="1"/>
</dbReference>
<dbReference type="InterPro" id="IPR007235">
    <property type="entry name" value="Glyco_trans_28_C"/>
</dbReference>
<dbReference type="Proteomes" id="UP001140206">
    <property type="component" value="Chromosome 3"/>
</dbReference>
<dbReference type="Gene3D" id="3.40.50.2000">
    <property type="entry name" value="Glycogen Phosphorylase B"/>
    <property type="match status" value="1"/>
</dbReference>
<evidence type="ECO:0000313" key="2">
    <source>
        <dbReference type="EMBL" id="KAJ4781472.1"/>
    </source>
</evidence>
<dbReference type="GO" id="GO:0016758">
    <property type="term" value="F:hexosyltransferase activity"/>
    <property type="evidence" value="ECO:0007669"/>
    <property type="project" value="InterPro"/>
</dbReference>
<dbReference type="GO" id="GO:0006488">
    <property type="term" value="P:dolichol-linked oligosaccharide biosynthetic process"/>
    <property type="evidence" value="ECO:0007669"/>
    <property type="project" value="TreeGrafter"/>
</dbReference>
<comment type="caution">
    <text evidence="2">The sequence shown here is derived from an EMBL/GenBank/DDBJ whole genome shotgun (WGS) entry which is preliminary data.</text>
</comment>
<protein>
    <submittedName>
        <fullName evidence="2">UDP-N-acetylglucosamine transferase subunit alg13</fullName>
    </submittedName>
</protein>
<dbReference type="EMBL" id="JAMFTS010000003">
    <property type="protein sequence ID" value="KAJ4781472.1"/>
    <property type="molecule type" value="Genomic_DNA"/>
</dbReference>
<dbReference type="PANTHER" id="PTHR47043:SF1">
    <property type="entry name" value="UDP-N-ACETYLGLUCOSAMINE TRANSFERASE SUBUNIT ALG13"/>
    <property type="match status" value="1"/>
</dbReference>
<keyword evidence="2" id="KW-0808">Transferase</keyword>
<dbReference type="AlphaFoldDB" id="A0AAV8ETR3"/>
<gene>
    <name evidence="2" type="ORF">LUZ62_065729</name>
</gene>
<keyword evidence="3" id="KW-1185">Reference proteome</keyword>
<name>A0AAV8ETR3_9POAL</name>
<dbReference type="InterPro" id="IPR052474">
    <property type="entry name" value="UDP-GlcNAc_transferase"/>
</dbReference>